<sequence>MACNRDALWRTGRDEPVEVNQRALIDKVLARYSGEFAVFRELLQNSDDAQSSGVEIRFETAAYLRRKGDEQGNMDVPLLPDLTSTFVAQWTFRNNGIVFRDEDWTRLRKIAEGNPDEEKIGAFGVGFYSLFSVTENPFVSSGGHGMQFYWKNNKDQLNVRRGDLPSKGVGDPWTTFEMTLREAAPIPPLFGILRFLASSVTFMTHLNDVSVYFDEHRIGYIKRSLGVAKDVDLPNGLKRSSESKIMNVMAVRSHPIEIEAASMHAVNAVGTAKVTLTMSTAEVDVKLDEKLSAEFLRSTKKRPPTWLKYHLIYTGKAEYDRSLAGSKDQPAACGDIFRGLRADLNGATHTRIFIGHATGQTTGIGGHMASHFIPTVERECIDFVGRNIAIWNKELFATDGTPDLRPPRDLQNRLQEGFLHMLKFFAFHRSTPSPEVGLLLEASFYGCSTAPLRMLSSIGVREASDIKEYSPVFAEFLKDVPMLPQSIIRECESTIRMLQNQGMISLMTFQDVLCSLRQHPLDKEELASCLRWWIGLGHNRSANSTTQLLDVVAFSNVDGSTIPLSSMQHFIDPRTLGNHIPQDCPLPTSILRGDIAMQFTPVELSSFGWREFTVVDWLHYISQPDLTSADPAHDLTRSTDWAARVLSVLSCVWPSTSDSTRCLVKKALASKPCIPTSCGLCTPESSYLPGTGTSLFRDLELPTVQFPNGLRATGDVETFLSFIGVRKHIDPQLVLDRMTGTGNWNTAGLIKYLVQVRKSLTTEEVIGLQSSAIFAMESTLNDTSRYRACDLYAPIEVLRQLQLPVIQWDEDSSWSDDSDEAKLSFDLGLRQYPPLEKIIDLCSSDDTEVRTTAFWYLCDNFRSKYSSYDSCKFGHVAFIPAETNGSYHLAKLGDVFSGTQWKALGFSVVQDDYQKAPTSELGIQQHPPTSMLLSRLEKTPPPNEDTAREWFEILFAQISTFESHELVRLSELPMVPTNSSGVRKWLAPTDCYLGEAQDDFHSKLFVFVNFGSVANRFLSACGSRNEPSTTEVAKNLVDNPEQFYAHVGGHKNFLDQLRNLAVNRHRIPNTTFREMKLKPILLGKKDHDVHELRSPREIVIADDINAYRLFRDAVFIAPQEELVEDFYLSLGCKRLSNVVQEQCKVLDEIPDTKTSLDMRNFVLERLALFLHEYAYAKPKVPVDWLSDAGNFKVKICEKLSISKTLAIGDDETTRSQDASAGAKRLGQRCIELWLSRSYAEPDMYEVSISLCRLLFGTVKVSEALLFTTILSTDLDALRRRGCNVDLILKRRQVEPGDTMKDNERMSHVGALDTSESSPSPNLVDATPTSQTHGTEREVLKSSTSCSNPRSHHPTQPSQIRMMELDASKSSTNVACHVLIQASSSCVSLPEGFDPVRCTPTPTARPTCDPPCDPKHNTPSRVSGMLRKVFLRRSPGTTGTTGKSLQSLWTQQHVIPRSNIRANIDMAIRACKPEEGHLRRQLNNMGLMKESLNDHYCDVSGKINNLEHVGEVAMGVPAHGKKLGVVKVFAAVDVPNLDTFVASKQGPLDRFVNIIAPIAEVYGLSTTSLNIFYDRGGGPIAFNQNGSLFLNLRYFEGWRKYIYQWFMSRRTLNEASSTDDENVKKGVQQQAQISWFALLNPALSLVAEQHFGSRFLTLAHEIAHNLIKSHNSEHAFWFSAICEAHTSTLVQILGPMASR</sequence>
<feature type="domain" description="Sacsin/Nov" evidence="2">
    <location>
        <begin position="24"/>
        <end position="142"/>
    </location>
</feature>
<dbReference type="EMBL" id="JAGFBS010000013">
    <property type="protein sequence ID" value="KAG6375835.1"/>
    <property type="molecule type" value="Genomic_DNA"/>
</dbReference>
<dbReference type="PANTHER" id="PTHR47839">
    <property type="entry name" value="DOMAIN PROTEIN, PUTATIVE (AFU_ORTHOLOGUE AFUA_6G04830)-RELATED"/>
    <property type="match status" value="1"/>
</dbReference>
<evidence type="ECO:0000256" key="1">
    <source>
        <dbReference type="SAM" id="MobiDB-lite"/>
    </source>
</evidence>
<reference evidence="3" key="1">
    <citation type="submission" date="2021-03" db="EMBL/GenBank/DDBJ databases">
        <title>Evolutionary innovations through gain and loss of genes in the ectomycorrhizal Boletales.</title>
        <authorList>
            <person name="Wu G."/>
            <person name="Miyauchi S."/>
            <person name="Morin E."/>
            <person name="Yang Z.-L."/>
            <person name="Xu J."/>
            <person name="Martin F.M."/>
        </authorList>
    </citation>
    <scope>NUCLEOTIDE SEQUENCE</scope>
    <source>
        <strain evidence="3">BR01</strain>
    </source>
</reference>
<dbReference type="Gene3D" id="3.30.565.10">
    <property type="entry name" value="Histidine kinase-like ATPase, C-terminal domain"/>
    <property type="match status" value="1"/>
</dbReference>
<dbReference type="InterPro" id="IPR036890">
    <property type="entry name" value="HATPase_C_sf"/>
</dbReference>
<dbReference type="NCBIfam" id="NF047352">
    <property type="entry name" value="P_loop_sacsin"/>
    <property type="match status" value="1"/>
</dbReference>
<evidence type="ECO:0000313" key="4">
    <source>
        <dbReference type="Proteomes" id="UP000683000"/>
    </source>
</evidence>
<dbReference type="PANTHER" id="PTHR47839:SF1">
    <property type="entry name" value="DOMAIN PROTEIN, PUTATIVE (AFU_ORTHOLOGUE AFUA_6G04830)-RELATED"/>
    <property type="match status" value="1"/>
</dbReference>
<name>A0A8I2YP75_9AGAM</name>
<dbReference type="Pfam" id="PF25794">
    <property type="entry name" value="SACS"/>
    <property type="match status" value="1"/>
</dbReference>
<proteinExistence type="predicted"/>
<feature type="compositionally biased region" description="Polar residues" evidence="1">
    <location>
        <begin position="1313"/>
        <end position="1332"/>
    </location>
</feature>
<dbReference type="InterPro" id="IPR022155">
    <property type="entry name" value="DUF3684"/>
</dbReference>
<organism evidence="3 4">
    <name type="scientific">Boletus reticuloceps</name>
    <dbReference type="NCBI Taxonomy" id="495285"/>
    <lineage>
        <taxon>Eukaryota</taxon>
        <taxon>Fungi</taxon>
        <taxon>Dikarya</taxon>
        <taxon>Basidiomycota</taxon>
        <taxon>Agaricomycotina</taxon>
        <taxon>Agaricomycetes</taxon>
        <taxon>Agaricomycetidae</taxon>
        <taxon>Boletales</taxon>
        <taxon>Boletineae</taxon>
        <taxon>Boletaceae</taxon>
        <taxon>Boletoideae</taxon>
        <taxon>Boletus</taxon>
    </lineage>
</organism>
<feature type="region of interest" description="Disordered" evidence="1">
    <location>
        <begin position="1310"/>
        <end position="1359"/>
    </location>
</feature>
<evidence type="ECO:0000259" key="2">
    <source>
        <dbReference type="Pfam" id="PF25794"/>
    </source>
</evidence>
<protein>
    <recommendedName>
        <fullName evidence="2">Sacsin/Nov domain-containing protein</fullName>
    </recommendedName>
</protein>
<dbReference type="Proteomes" id="UP000683000">
    <property type="component" value="Unassembled WGS sequence"/>
</dbReference>
<dbReference type="Pfam" id="PF12449">
    <property type="entry name" value="DUF3684"/>
    <property type="match status" value="2"/>
</dbReference>
<feature type="compositionally biased region" description="Polar residues" evidence="1">
    <location>
        <begin position="1340"/>
        <end position="1358"/>
    </location>
</feature>
<evidence type="ECO:0000313" key="3">
    <source>
        <dbReference type="EMBL" id="KAG6375835.1"/>
    </source>
</evidence>
<dbReference type="OrthoDB" id="10031156at2759"/>
<keyword evidence="4" id="KW-1185">Reference proteome</keyword>
<accession>A0A8I2YP75</accession>
<gene>
    <name evidence="3" type="ORF">JVT61DRAFT_2694</name>
</gene>
<dbReference type="InterPro" id="IPR058210">
    <property type="entry name" value="SACS/Nov_dom"/>
</dbReference>
<dbReference type="SUPFAM" id="SSF55874">
    <property type="entry name" value="ATPase domain of HSP90 chaperone/DNA topoisomerase II/histidine kinase"/>
    <property type="match status" value="1"/>
</dbReference>
<comment type="caution">
    <text evidence="3">The sequence shown here is derived from an EMBL/GenBank/DDBJ whole genome shotgun (WGS) entry which is preliminary data.</text>
</comment>